<feature type="domain" description="Response regulatory" evidence="15">
    <location>
        <begin position="702"/>
        <end position="818"/>
    </location>
</feature>
<feature type="transmembrane region" description="Helical" evidence="13">
    <location>
        <begin position="362"/>
        <end position="381"/>
    </location>
</feature>
<dbReference type="InterPro" id="IPR005467">
    <property type="entry name" value="His_kinase_dom"/>
</dbReference>
<dbReference type="RefSeq" id="WP_212939339.1">
    <property type="nucleotide sequence ID" value="NZ_BORR01000006.1"/>
</dbReference>
<dbReference type="PROSITE" id="PS50110">
    <property type="entry name" value="RESPONSE_REGULATORY"/>
    <property type="match status" value="1"/>
</dbReference>
<dbReference type="SUPFAM" id="SSF55874">
    <property type="entry name" value="ATPase domain of HSP90 chaperone/DNA topoisomerase II/histidine kinase"/>
    <property type="match status" value="2"/>
</dbReference>
<feature type="transmembrane region" description="Helical" evidence="13">
    <location>
        <begin position="387"/>
        <end position="408"/>
    </location>
</feature>
<feature type="domain" description="Histidine kinase" evidence="14">
    <location>
        <begin position="929"/>
        <end position="1026"/>
    </location>
</feature>
<feature type="transmembrane region" description="Helical" evidence="13">
    <location>
        <begin position="306"/>
        <end position="328"/>
    </location>
</feature>
<feature type="domain" description="Histidine kinase" evidence="14">
    <location>
        <begin position="438"/>
        <end position="656"/>
    </location>
</feature>
<dbReference type="Proteomes" id="UP000681162">
    <property type="component" value="Unassembled WGS sequence"/>
</dbReference>
<keyword evidence="5 12" id="KW-0597">Phosphoprotein</keyword>
<evidence type="ECO:0000259" key="14">
    <source>
        <dbReference type="PROSITE" id="PS50109"/>
    </source>
</evidence>
<dbReference type="SMART" id="SM00387">
    <property type="entry name" value="HATPase_c"/>
    <property type="match status" value="2"/>
</dbReference>
<keyword evidence="10" id="KW-0902">Two-component regulatory system</keyword>
<evidence type="ECO:0000256" key="11">
    <source>
        <dbReference type="ARBA" id="ARBA00023136"/>
    </source>
</evidence>
<dbReference type="InterPro" id="IPR001789">
    <property type="entry name" value="Sig_transdc_resp-reg_receiver"/>
</dbReference>
<dbReference type="InterPro" id="IPR003661">
    <property type="entry name" value="HisK_dim/P_dom"/>
</dbReference>
<evidence type="ECO:0000256" key="8">
    <source>
        <dbReference type="ARBA" id="ARBA00022777"/>
    </source>
</evidence>
<dbReference type="PROSITE" id="PS50109">
    <property type="entry name" value="HIS_KIN"/>
    <property type="match status" value="2"/>
</dbReference>
<name>A0A919XPU3_9BACL</name>
<dbReference type="SMART" id="SM00448">
    <property type="entry name" value="REC"/>
    <property type="match status" value="1"/>
</dbReference>
<dbReference type="SUPFAM" id="SSF52172">
    <property type="entry name" value="CheY-like"/>
    <property type="match status" value="1"/>
</dbReference>
<dbReference type="PANTHER" id="PTHR43547">
    <property type="entry name" value="TWO-COMPONENT HISTIDINE KINASE"/>
    <property type="match status" value="1"/>
</dbReference>
<dbReference type="SUPFAM" id="SSF47384">
    <property type="entry name" value="Homodimeric domain of signal transducing histidine kinase"/>
    <property type="match status" value="1"/>
</dbReference>
<dbReference type="Gene3D" id="3.40.50.2300">
    <property type="match status" value="1"/>
</dbReference>
<dbReference type="InterPro" id="IPR011623">
    <property type="entry name" value="7TMR_DISM_rcpt_extracell_dom1"/>
</dbReference>
<keyword evidence="8" id="KW-0418">Kinase</keyword>
<dbReference type="Gene3D" id="3.30.565.10">
    <property type="entry name" value="Histidine kinase-like ATPase, C-terminal domain"/>
    <property type="match status" value="2"/>
</dbReference>
<feature type="modified residue" description="4-aspartylphosphate" evidence="12">
    <location>
        <position position="751"/>
    </location>
</feature>
<dbReference type="Pfam" id="PF07695">
    <property type="entry name" value="7TMR-DISM_7TM"/>
    <property type="match status" value="1"/>
</dbReference>
<dbReference type="CDD" id="cd00082">
    <property type="entry name" value="HisKA"/>
    <property type="match status" value="1"/>
</dbReference>
<comment type="caution">
    <text evidence="16">The sequence shown here is derived from an EMBL/GenBank/DDBJ whole genome shotgun (WGS) entry which is preliminary data.</text>
</comment>
<keyword evidence="17" id="KW-1185">Reference proteome</keyword>
<dbReference type="InterPro" id="IPR003594">
    <property type="entry name" value="HATPase_dom"/>
</dbReference>
<dbReference type="CDD" id="cd17574">
    <property type="entry name" value="REC_OmpR"/>
    <property type="match status" value="1"/>
</dbReference>
<dbReference type="GO" id="GO:0005886">
    <property type="term" value="C:plasma membrane"/>
    <property type="evidence" value="ECO:0007669"/>
    <property type="project" value="UniProtKB-SubCell"/>
</dbReference>
<dbReference type="InterPro" id="IPR004358">
    <property type="entry name" value="Sig_transdc_His_kin-like_C"/>
</dbReference>
<dbReference type="Pfam" id="PF00512">
    <property type="entry name" value="HisKA"/>
    <property type="match status" value="1"/>
</dbReference>
<feature type="transmembrane region" description="Helical" evidence="13">
    <location>
        <begin position="241"/>
        <end position="258"/>
    </location>
</feature>
<evidence type="ECO:0000256" key="6">
    <source>
        <dbReference type="ARBA" id="ARBA00022679"/>
    </source>
</evidence>
<dbReference type="InterPro" id="IPR011006">
    <property type="entry name" value="CheY-like_superfamily"/>
</dbReference>
<keyword evidence="4" id="KW-1003">Cell membrane</keyword>
<evidence type="ECO:0000256" key="13">
    <source>
        <dbReference type="SAM" id="Phobius"/>
    </source>
</evidence>
<proteinExistence type="predicted"/>
<evidence type="ECO:0000256" key="5">
    <source>
        <dbReference type="ARBA" id="ARBA00022553"/>
    </source>
</evidence>
<comment type="catalytic activity">
    <reaction evidence="1">
        <text>ATP + protein L-histidine = ADP + protein N-phospho-L-histidine.</text>
        <dbReference type="EC" id="2.7.13.3"/>
    </reaction>
</comment>
<dbReference type="GO" id="GO:0005524">
    <property type="term" value="F:ATP binding"/>
    <property type="evidence" value="ECO:0007669"/>
    <property type="project" value="UniProtKB-KW"/>
</dbReference>
<evidence type="ECO:0000256" key="12">
    <source>
        <dbReference type="PROSITE-ProRule" id="PRU00169"/>
    </source>
</evidence>
<comment type="subcellular location">
    <subcellularLocation>
        <location evidence="2">Cell membrane</location>
    </subcellularLocation>
</comment>
<dbReference type="EC" id="2.7.13.3" evidence="3"/>
<keyword evidence="6" id="KW-0808">Transferase</keyword>
<dbReference type="FunFam" id="3.30.565.10:FF:000023">
    <property type="entry name" value="PAS domain-containing sensor histidine kinase"/>
    <property type="match status" value="1"/>
</dbReference>
<dbReference type="PANTHER" id="PTHR43547:SF2">
    <property type="entry name" value="HYBRID SIGNAL TRANSDUCTION HISTIDINE KINASE C"/>
    <property type="match status" value="1"/>
</dbReference>
<evidence type="ECO:0000256" key="1">
    <source>
        <dbReference type="ARBA" id="ARBA00000085"/>
    </source>
</evidence>
<dbReference type="InterPro" id="IPR036890">
    <property type="entry name" value="HATPase_C_sf"/>
</dbReference>
<gene>
    <name evidence="16" type="ORF">J41TS12_18830</name>
</gene>
<keyword evidence="11 13" id="KW-0472">Membrane</keyword>
<evidence type="ECO:0000313" key="17">
    <source>
        <dbReference type="Proteomes" id="UP000681162"/>
    </source>
</evidence>
<evidence type="ECO:0000313" key="16">
    <source>
        <dbReference type="EMBL" id="GIO37022.1"/>
    </source>
</evidence>
<dbReference type="InterPro" id="IPR008979">
    <property type="entry name" value="Galactose-bd-like_sf"/>
</dbReference>
<keyword evidence="7" id="KW-0547">Nucleotide-binding</keyword>
<dbReference type="CDD" id="cd16922">
    <property type="entry name" value="HATPase_EvgS-ArcB-TorS-like"/>
    <property type="match status" value="1"/>
</dbReference>
<evidence type="ECO:0000256" key="10">
    <source>
        <dbReference type="ARBA" id="ARBA00023012"/>
    </source>
</evidence>
<dbReference type="Gene3D" id="2.60.120.260">
    <property type="entry name" value="Galactose-binding domain-like"/>
    <property type="match status" value="1"/>
</dbReference>
<reference evidence="16 17" key="1">
    <citation type="submission" date="2021-03" db="EMBL/GenBank/DDBJ databases">
        <title>Antimicrobial resistance genes in bacteria isolated from Japanese honey, and their potential for conferring macrolide and lincosamide resistance in the American foulbrood pathogen Paenibacillus larvae.</title>
        <authorList>
            <person name="Okamoto M."/>
            <person name="Kumagai M."/>
            <person name="Kanamori H."/>
            <person name="Takamatsu D."/>
        </authorList>
    </citation>
    <scope>NUCLEOTIDE SEQUENCE [LARGE SCALE GENOMIC DNA]</scope>
    <source>
        <strain evidence="16 17">J41TS12</strain>
    </source>
</reference>
<dbReference type="Gene3D" id="1.10.287.130">
    <property type="match status" value="1"/>
</dbReference>
<feature type="transmembrane region" description="Helical" evidence="13">
    <location>
        <begin position="211"/>
        <end position="234"/>
    </location>
</feature>
<sequence>MGTKKTLLIIALFVIAISGIRLAWLGFHHTVDYPQASGGILDLRGLSLPPNHTIPLEGEWEFYPDELIVPASDPGEETAVSRGNTYIPVPGAWQKNFPKEHQGSYYFGTYRLRIFMDEETAASTYLLRTGDIKRASAVYVNGRWAAGEGYPAEREQDFRAKYLPYSVPTPSGATRLDIVIHVASHTGDGGIVEPIHFGTETAMNSRILKSMALQGFLCAVLLVHGIYAIMLYLLGAPRKGLLYFAAVVVCAIVSVIGADDKLLYVLFPQLPFEFGVRIVLLSYIGVVSFIPPLVKNMFPNTGHPVLLRIFAYFSGGYALFVLIFPTRVTIPTERGLLTTVLLSSVLIMAFQLQKAIRNQQDVIFLLLACASLGTNIVWTIAQSRLDLYMMHYPFDLIFTVLAFAAFWFKRFFRTTQQTERLAGQLQLANRQKDDFLVNTSHELRNPLHGIMNITQSVLDDREHPASEPQRQKLEVQLSVARRMSRLLDDLLDATRLKENTLRLEFSDVKLQNVVSGTLQMLGYLLEGKPIHVRIGIPDSFPPVRADENRLIQILFNLLHNAVKFTDRGEIALEADVKGEVACIRVKDTGIGMDEETCRRIFLPYEQGPSTMIRADGGFGLGLSICKQLVALHGGTLEVSSVPGRGSVFTFTLPLAEEVERIRETADAAPVTMPVLDEATASGAAELRDPPTAQPLMNSSKPVILAVDDDPLNLKILADLLGPAEYEIVTASSAEEALGLLKRGKFDLVIADVMMPNVSGYELTRDIRRRYSISELPVLLLTARNRPEDIYTGFESGANDYVTKPVEAWELRSRVQALAQLKVSIEERLRLEAAWLQAQIQPHFLHNTINSIAALGTMDIDKMQRLLEEFSSYLRTSFGFHNSDRVVPVGHELELVRSYLFIEKERFGDRLNVRWDLDEDLHFMLPPLSIQTLVENAVNHGILRRSQGGTLEIRILRSAEGFVVSVSDDGVGMSEERQRLIFESSAGPGQGVGLRNTDRRLKQYYGEGLRIRSASGKGTSVSFHIPA</sequence>
<dbReference type="PRINTS" id="PR00344">
    <property type="entry name" value="BCTRLSENSOR"/>
</dbReference>
<dbReference type="SMART" id="SM00388">
    <property type="entry name" value="HisKA"/>
    <property type="match status" value="1"/>
</dbReference>
<protein>
    <recommendedName>
        <fullName evidence="3">histidine kinase</fullName>
        <ecNumber evidence="3">2.7.13.3</ecNumber>
    </recommendedName>
</protein>
<dbReference type="AlphaFoldDB" id="A0A919XPU3"/>
<evidence type="ECO:0000256" key="7">
    <source>
        <dbReference type="ARBA" id="ARBA00022741"/>
    </source>
</evidence>
<keyword evidence="9" id="KW-0067">ATP-binding</keyword>
<keyword evidence="13" id="KW-0812">Transmembrane</keyword>
<feature type="transmembrane region" description="Helical" evidence="13">
    <location>
        <begin position="334"/>
        <end position="350"/>
    </location>
</feature>
<evidence type="ECO:0000256" key="3">
    <source>
        <dbReference type="ARBA" id="ARBA00012438"/>
    </source>
</evidence>
<evidence type="ECO:0000259" key="15">
    <source>
        <dbReference type="PROSITE" id="PS50110"/>
    </source>
</evidence>
<evidence type="ECO:0000256" key="9">
    <source>
        <dbReference type="ARBA" id="ARBA00022840"/>
    </source>
</evidence>
<dbReference type="SUPFAM" id="SSF49785">
    <property type="entry name" value="Galactose-binding domain-like"/>
    <property type="match status" value="1"/>
</dbReference>
<dbReference type="GO" id="GO:0000155">
    <property type="term" value="F:phosphorelay sensor kinase activity"/>
    <property type="evidence" value="ECO:0007669"/>
    <property type="project" value="InterPro"/>
</dbReference>
<evidence type="ECO:0000256" key="2">
    <source>
        <dbReference type="ARBA" id="ARBA00004236"/>
    </source>
</evidence>
<keyword evidence="13" id="KW-1133">Transmembrane helix</keyword>
<dbReference type="Pfam" id="PF06580">
    <property type="entry name" value="His_kinase"/>
    <property type="match status" value="1"/>
</dbReference>
<dbReference type="Pfam" id="PF02518">
    <property type="entry name" value="HATPase_c"/>
    <property type="match status" value="2"/>
</dbReference>
<accession>A0A919XPU3</accession>
<organism evidence="16 17">
    <name type="scientific">Paenibacillus antibioticophila</name>
    <dbReference type="NCBI Taxonomy" id="1274374"/>
    <lineage>
        <taxon>Bacteria</taxon>
        <taxon>Bacillati</taxon>
        <taxon>Bacillota</taxon>
        <taxon>Bacilli</taxon>
        <taxon>Bacillales</taxon>
        <taxon>Paenibacillaceae</taxon>
        <taxon>Paenibacillus</taxon>
    </lineage>
</organism>
<dbReference type="EMBL" id="BORR01000006">
    <property type="protein sequence ID" value="GIO37022.1"/>
    <property type="molecule type" value="Genomic_DNA"/>
</dbReference>
<dbReference type="InterPro" id="IPR036097">
    <property type="entry name" value="HisK_dim/P_sf"/>
</dbReference>
<dbReference type="InterPro" id="IPR010559">
    <property type="entry name" value="Sig_transdc_His_kin_internal"/>
</dbReference>
<dbReference type="Pfam" id="PF00072">
    <property type="entry name" value="Response_reg"/>
    <property type="match status" value="1"/>
</dbReference>
<evidence type="ECO:0000256" key="4">
    <source>
        <dbReference type="ARBA" id="ARBA00022475"/>
    </source>
</evidence>